<dbReference type="Proteomes" id="UP000321258">
    <property type="component" value="Unassembled WGS sequence"/>
</dbReference>
<gene>
    <name evidence="1" type="ORF">MHA02_28930</name>
</gene>
<dbReference type="AlphaFoldDB" id="A0A512IS52"/>
<keyword evidence="2" id="KW-1185">Reference proteome</keyword>
<accession>A0A512IS52</accession>
<evidence type="ECO:0000313" key="2">
    <source>
        <dbReference type="Proteomes" id="UP000321258"/>
    </source>
</evidence>
<evidence type="ECO:0000313" key="1">
    <source>
        <dbReference type="EMBL" id="GEP00506.1"/>
    </source>
</evidence>
<name>A0A512IS52_9HYPH</name>
<protein>
    <submittedName>
        <fullName evidence="1">Uncharacterized protein</fullName>
    </submittedName>
</protein>
<sequence length="132" mass="14086">MSRAPHEPTAKTRGLVEGYAACGTPEADIAVIIGIDPKTLRKYYRDELDTAHIRANAKVAQSLFSHATNPASGMKGVTAAIFWMKTRGRWKETTVVENTGKDGGAIETQQTVLIEFVEPGATNAGEPDAGGE</sequence>
<proteinExistence type="predicted"/>
<dbReference type="EMBL" id="BJZT01000032">
    <property type="protein sequence ID" value="GEP00506.1"/>
    <property type="molecule type" value="Genomic_DNA"/>
</dbReference>
<reference evidence="1 2" key="1">
    <citation type="submission" date="2019-07" db="EMBL/GenBank/DDBJ databases">
        <title>Whole genome shotgun sequence of Methylobacterium haplocladii NBRC 107714.</title>
        <authorList>
            <person name="Hosoyama A."/>
            <person name="Uohara A."/>
            <person name="Ohji S."/>
            <person name="Ichikawa N."/>
        </authorList>
    </citation>
    <scope>NUCLEOTIDE SEQUENCE [LARGE SCALE GENOMIC DNA]</scope>
    <source>
        <strain evidence="1 2">NBRC 107714</strain>
    </source>
</reference>
<comment type="caution">
    <text evidence="1">The sequence shown here is derived from an EMBL/GenBank/DDBJ whole genome shotgun (WGS) entry which is preliminary data.</text>
</comment>
<organism evidence="1 2">
    <name type="scientific">Methylobacterium haplocladii</name>
    <dbReference type="NCBI Taxonomy" id="1176176"/>
    <lineage>
        <taxon>Bacteria</taxon>
        <taxon>Pseudomonadati</taxon>
        <taxon>Pseudomonadota</taxon>
        <taxon>Alphaproteobacteria</taxon>
        <taxon>Hyphomicrobiales</taxon>
        <taxon>Methylobacteriaceae</taxon>
        <taxon>Methylobacterium</taxon>
    </lineage>
</organism>
<dbReference type="RefSeq" id="WP_174804676.1">
    <property type="nucleotide sequence ID" value="NZ_BJZT01000032.1"/>
</dbReference>